<dbReference type="Pfam" id="PF06167">
    <property type="entry name" value="Peptidase_M90"/>
    <property type="match status" value="1"/>
</dbReference>
<dbReference type="InterPro" id="IPR010384">
    <property type="entry name" value="MtfA_fam"/>
</dbReference>
<protein>
    <recommendedName>
        <fullName evidence="4">Peptidase</fullName>
    </recommendedName>
</protein>
<dbReference type="Gene3D" id="1.10.472.150">
    <property type="entry name" value="Glucose-regulated metallo-peptidase M90, N-terminal domain"/>
    <property type="match status" value="1"/>
</dbReference>
<sequence length="265" mass="29885">MCDIVPVMIGVLLFIGIVVWFVYFYARQKRKVSEYKLPADAGAFLNDNVSFFSDLGDDGKQQFLNRVRGFLANTSVRGVGVDVSDEDRLLVAAGAIIPIFAFPDWRYNNIDEVLIYPGAFTRDFRKSGDGRDVAGMVGDGVMHRRMILSKQALWQSFRNELDGRNTVIHEFVHLIDKADGSVDGIPEYLLSHPYIIPWVGMIRDTIREMKGGDTGGIDMYGATSDAEFFAVIAEYFFERPDKLEANHPGLYALLLKMFVPPLKKR</sequence>
<evidence type="ECO:0000313" key="2">
    <source>
        <dbReference type="EMBL" id="GAA4467043.1"/>
    </source>
</evidence>
<dbReference type="PANTHER" id="PTHR30164:SF2">
    <property type="entry name" value="PROTEIN MTFA"/>
    <property type="match status" value="1"/>
</dbReference>
<dbReference type="Proteomes" id="UP001500067">
    <property type="component" value="Unassembled WGS sequence"/>
</dbReference>
<evidence type="ECO:0008006" key="4">
    <source>
        <dbReference type="Google" id="ProtNLM"/>
    </source>
</evidence>
<organism evidence="2 3">
    <name type="scientific">Nemorincola caseinilytica</name>
    <dbReference type="NCBI Taxonomy" id="2054315"/>
    <lineage>
        <taxon>Bacteria</taxon>
        <taxon>Pseudomonadati</taxon>
        <taxon>Bacteroidota</taxon>
        <taxon>Chitinophagia</taxon>
        <taxon>Chitinophagales</taxon>
        <taxon>Chitinophagaceae</taxon>
        <taxon>Nemorincola</taxon>
    </lineage>
</organism>
<name>A0ABP8NK64_9BACT</name>
<dbReference type="EMBL" id="BAABFA010000015">
    <property type="protein sequence ID" value="GAA4467043.1"/>
    <property type="molecule type" value="Genomic_DNA"/>
</dbReference>
<keyword evidence="1" id="KW-0812">Transmembrane</keyword>
<dbReference type="InterPro" id="IPR042252">
    <property type="entry name" value="MtfA_N"/>
</dbReference>
<dbReference type="PANTHER" id="PTHR30164">
    <property type="entry name" value="MTFA PEPTIDASE"/>
    <property type="match status" value="1"/>
</dbReference>
<dbReference type="SUPFAM" id="SSF55486">
    <property type="entry name" value="Metalloproteases ('zincins'), catalytic domain"/>
    <property type="match status" value="1"/>
</dbReference>
<accession>A0ABP8NK64</accession>
<reference evidence="3" key="1">
    <citation type="journal article" date="2019" name="Int. J. Syst. Evol. Microbiol.">
        <title>The Global Catalogue of Microorganisms (GCM) 10K type strain sequencing project: providing services to taxonomists for standard genome sequencing and annotation.</title>
        <authorList>
            <consortium name="The Broad Institute Genomics Platform"/>
            <consortium name="The Broad Institute Genome Sequencing Center for Infectious Disease"/>
            <person name="Wu L."/>
            <person name="Ma J."/>
        </authorList>
    </citation>
    <scope>NUCLEOTIDE SEQUENCE [LARGE SCALE GENOMIC DNA]</scope>
    <source>
        <strain evidence="3">JCM 32105</strain>
    </source>
</reference>
<comment type="caution">
    <text evidence="2">The sequence shown here is derived from an EMBL/GenBank/DDBJ whole genome shotgun (WGS) entry which is preliminary data.</text>
</comment>
<evidence type="ECO:0000313" key="3">
    <source>
        <dbReference type="Proteomes" id="UP001500067"/>
    </source>
</evidence>
<dbReference type="Gene3D" id="3.40.390.10">
    <property type="entry name" value="Collagenase (Catalytic Domain)"/>
    <property type="match status" value="1"/>
</dbReference>
<keyword evidence="1" id="KW-0472">Membrane</keyword>
<keyword evidence="3" id="KW-1185">Reference proteome</keyword>
<gene>
    <name evidence="2" type="ORF">GCM10023093_22160</name>
</gene>
<keyword evidence="1" id="KW-1133">Transmembrane helix</keyword>
<feature type="transmembrane region" description="Helical" evidence="1">
    <location>
        <begin position="6"/>
        <end position="26"/>
    </location>
</feature>
<proteinExistence type="predicted"/>
<dbReference type="InterPro" id="IPR024079">
    <property type="entry name" value="MetalloPept_cat_dom_sf"/>
</dbReference>
<evidence type="ECO:0000256" key="1">
    <source>
        <dbReference type="SAM" id="Phobius"/>
    </source>
</evidence>
<dbReference type="CDD" id="cd20169">
    <property type="entry name" value="Peptidase_M90_mtfA"/>
    <property type="match status" value="1"/>
</dbReference>